<protein>
    <submittedName>
        <fullName evidence="1">Uncharacterized protein</fullName>
    </submittedName>
</protein>
<dbReference type="AlphaFoldDB" id="A0A286P3K0"/>
<sequence length="60" mass="7401">MFFYRSGLFFEYKELRKLLDSVLFDTDYTLLQKVSYKRFVSTDGPDLYRRHRVGRQMHTK</sequence>
<keyword evidence="2" id="KW-1185">Reference proteome</keyword>
<gene>
    <name evidence="1" type="ORF">sS8_0254</name>
</gene>
<reference evidence="1 2" key="1">
    <citation type="submission" date="2016-12" db="EMBL/GenBank/DDBJ databases">
        <title>Genome sequencing of Methylocaldum marinum.</title>
        <authorList>
            <person name="Takeuchi M."/>
            <person name="Kamagata Y."/>
            <person name="Hiraoka S."/>
            <person name="Oshima K."/>
            <person name="Hattori M."/>
            <person name="Iwasaki W."/>
        </authorList>
    </citation>
    <scope>NUCLEOTIDE SEQUENCE [LARGE SCALE GENOMIC DNA]</scope>
    <source>
        <strain evidence="1 2">S8</strain>
    </source>
</reference>
<organism evidence="1 2">
    <name type="scientific">Methylocaldum marinum</name>
    <dbReference type="NCBI Taxonomy" id="1432792"/>
    <lineage>
        <taxon>Bacteria</taxon>
        <taxon>Pseudomonadati</taxon>
        <taxon>Pseudomonadota</taxon>
        <taxon>Gammaproteobacteria</taxon>
        <taxon>Methylococcales</taxon>
        <taxon>Methylococcaceae</taxon>
        <taxon>Methylocaldum</taxon>
    </lineage>
</organism>
<dbReference type="Proteomes" id="UP000266313">
    <property type="component" value="Chromosome"/>
</dbReference>
<accession>A0A286P3K0</accession>
<name>A0A286P3K0_9GAMM</name>
<evidence type="ECO:0000313" key="2">
    <source>
        <dbReference type="Proteomes" id="UP000266313"/>
    </source>
</evidence>
<proteinExistence type="predicted"/>
<dbReference type="EMBL" id="AP017928">
    <property type="protein sequence ID" value="BBA32222.1"/>
    <property type="molecule type" value="Genomic_DNA"/>
</dbReference>
<evidence type="ECO:0000313" key="1">
    <source>
        <dbReference type="EMBL" id="BBA32222.1"/>
    </source>
</evidence>
<dbReference type="KEGG" id="mmai:sS8_0254"/>